<feature type="domain" description="Cas6b C-terminal" evidence="1">
    <location>
        <begin position="120"/>
        <end position="232"/>
    </location>
</feature>
<gene>
    <name evidence="3" type="ORF">AUJ66_02650</name>
</gene>
<dbReference type="EMBL" id="MNUO01000041">
    <property type="protein sequence ID" value="OIN97602.1"/>
    <property type="molecule type" value="Genomic_DNA"/>
</dbReference>
<evidence type="ECO:0000313" key="3">
    <source>
        <dbReference type="EMBL" id="OIN97602.1"/>
    </source>
</evidence>
<feature type="domain" description="Cas6b N-terminal" evidence="2">
    <location>
        <begin position="34"/>
        <end position="109"/>
    </location>
</feature>
<reference evidence="3 4" key="1">
    <citation type="journal article" date="2016" name="Environ. Microbiol.">
        <title>Genomic resolution of a cold subsurface aquifer community provides metabolic insights for novel microbes adapted to high CO concentrations.</title>
        <authorList>
            <person name="Probst A.J."/>
            <person name="Castelle C.J."/>
            <person name="Singh A."/>
            <person name="Brown C.T."/>
            <person name="Anantharaman K."/>
            <person name="Sharon I."/>
            <person name="Hug L.A."/>
            <person name="Burstein D."/>
            <person name="Emerson J.B."/>
            <person name="Thomas B.C."/>
            <person name="Banfield J.F."/>
        </authorList>
    </citation>
    <scope>NUCLEOTIDE SEQUENCE [LARGE SCALE GENOMIC DNA]</scope>
    <source>
        <strain evidence="3">CG1_02_38_46</strain>
    </source>
</reference>
<accession>A0A1J4SFY8</accession>
<sequence length="243" mass="27559">MNANSFVIKIEKTEIWMTCREPLAPSTDADTVCDGRAVRGFFGNLYRNRPEFHGHLGDKLIYRHPLIQYKVFGGSILVVGLKEGAYLLKAVPGLEYIEIYYKKHSIVKQSTSNIFVPFGLTGEMINYTFITPWIGLNERNYQLYLNLKEKGKDARDMLNKILIGNILSMSKSVNYTVNGLLQVKSKLKEDIGVEVKEGVKLIVFKGEFETNFVIPEFWGIGGKVSLGYGTVKCSKEIKYNETH</sequence>
<protein>
    <submittedName>
        <fullName evidence="3">Uncharacterized protein</fullName>
    </submittedName>
</protein>
<proteinExistence type="predicted"/>
<dbReference type="InterPro" id="IPR041528">
    <property type="entry name" value="Cas6b_N"/>
</dbReference>
<dbReference type="Proteomes" id="UP000182278">
    <property type="component" value="Unassembled WGS sequence"/>
</dbReference>
<dbReference type="Pfam" id="PF17262">
    <property type="entry name" value="Cas6b_C"/>
    <property type="match status" value="1"/>
</dbReference>
<dbReference type="Pfam" id="PF17955">
    <property type="entry name" value="Cas6b_N"/>
    <property type="match status" value="1"/>
</dbReference>
<comment type="caution">
    <text evidence="3">The sequence shown here is derived from an EMBL/GenBank/DDBJ whole genome shotgun (WGS) entry which is preliminary data.</text>
</comment>
<evidence type="ECO:0000259" key="1">
    <source>
        <dbReference type="Pfam" id="PF17262"/>
    </source>
</evidence>
<organism evidence="3 4">
    <name type="scientific">Candidatus Desantisbacteria bacterium CG1_02_38_46</name>
    <dbReference type="NCBI Taxonomy" id="1817893"/>
    <lineage>
        <taxon>Bacteria</taxon>
        <taxon>Candidatus Desantisiibacteriota</taxon>
    </lineage>
</organism>
<name>A0A1J4SFY8_9BACT</name>
<dbReference type="AlphaFoldDB" id="A0A1J4SFY8"/>
<evidence type="ECO:0000313" key="4">
    <source>
        <dbReference type="Proteomes" id="UP000182278"/>
    </source>
</evidence>
<evidence type="ECO:0000259" key="2">
    <source>
        <dbReference type="Pfam" id="PF17955"/>
    </source>
</evidence>
<dbReference type="InterPro" id="IPR020209">
    <property type="entry name" value="Cas6b_C"/>
</dbReference>
<dbReference type="STRING" id="1817893.AUJ66_02650"/>